<sequence length="71" mass="8317">MDQYGRLAVEEMRKKIATTFAGNPEQIKNGEDFINFCKYVNDEYITGYNKECQRAVLIFNCSIHSPYEWNA</sequence>
<dbReference type="Gene3D" id="1.10.238.20">
    <property type="entry name" value="Pheromone/general odorant binding protein domain"/>
    <property type="match status" value="1"/>
</dbReference>
<evidence type="ECO:0000313" key="1">
    <source>
        <dbReference type="EMBL" id="AXF48743.1"/>
    </source>
</evidence>
<dbReference type="InterPro" id="IPR036728">
    <property type="entry name" value="PBP_GOBP_sf"/>
</dbReference>
<accession>A0A345BER9</accession>
<dbReference type="EMBL" id="MG788225">
    <property type="protein sequence ID" value="AXF48743.1"/>
    <property type="molecule type" value="mRNA"/>
</dbReference>
<dbReference type="GO" id="GO:0005549">
    <property type="term" value="F:odorant binding"/>
    <property type="evidence" value="ECO:0007669"/>
    <property type="project" value="InterPro"/>
</dbReference>
<proteinExistence type="evidence at transcript level"/>
<reference evidence="1" key="1">
    <citation type="journal article" date="2018" name="Comp. Biochem. Physiol. Part D Genomics Proteomics">
        <title>Analysis of the grapevine moth Lobesia botrana antennal transcriptome and expression of odorant-binding and chemosensory proteins.</title>
        <authorList>
            <person name="Rojas V."/>
            <person name="Jimenez H."/>
            <person name="Palma-Millanao R."/>
            <person name="Gonzalez-Gonzalez A."/>
            <person name="Machuca J."/>
            <person name="Godoy R."/>
            <person name="Ceballos R."/>
            <person name="Mutis A."/>
            <person name="Venthur H."/>
        </authorList>
    </citation>
    <scope>NUCLEOTIDE SEQUENCE</scope>
</reference>
<protein>
    <submittedName>
        <fullName evidence="1">Odorant-binding protein OBP46</fullName>
    </submittedName>
</protein>
<dbReference type="AlphaFoldDB" id="A0A345BER9"/>
<name>A0A345BER9_9NEOP</name>
<organism evidence="1">
    <name type="scientific">Lobesia botrana</name>
    <dbReference type="NCBI Taxonomy" id="209534"/>
    <lineage>
        <taxon>Eukaryota</taxon>
        <taxon>Metazoa</taxon>
        <taxon>Ecdysozoa</taxon>
        <taxon>Arthropoda</taxon>
        <taxon>Hexapoda</taxon>
        <taxon>Insecta</taxon>
        <taxon>Pterygota</taxon>
        <taxon>Neoptera</taxon>
        <taxon>Endopterygota</taxon>
        <taxon>Lepidoptera</taxon>
        <taxon>Glossata</taxon>
        <taxon>Ditrysia</taxon>
        <taxon>Tortricoidea</taxon>
        <taxon>Tortricidae</taxon>
        <taxon>Olethreutinae</taxon>
        <taxon>Olethreutini</taxon>
        <taxon>Lobesia</taxon>
    </lineage>
</organism>